<dbReference type="Proteomes" id="UP000000286">
    <property type="component" value="Chromosome X"/>
</dbReference>
<dbReference type="HOGENOM" id="CLU_2051478_0_0_1"/>
<evidence type="ECO:0000313" key="2">
    <source>
        <dbReference type="Proteomes" id="UP000000286"/>
    </source>
</evidence>
<dbReference type="EMBL" id="FN393075">
    <property type="protein sequence ID" value="CBK33744.1"/>
    <property type="molecule type" value="Genomic_DNA"/>
</dbReference>
<proteinExistence type="predicted"/>
<name>D3UF80_YEAS8</name>
<accession>D3UF80</accession>
<reference evidence="1 2" key="1">
    <citation type="journal article" date="2009" name="Proc. Natl. Acad. Sci. U.S.A.">
        <title>Eukaryote-to-eukaryote gene transfer events revealed by the genome sequence of the wine yeast Saccharomyces cerevisiae EC1118.</title>
        <authorList>
            <person name="Novo M."/>
            <person name="Bigey F."/>
            <person name="Beyne E."/>
            <person name="Galeote V."/>
            <person name="Gavory F."/>
            <person name="Mallet S."/>
            <person name="Cambot B."/>
            <person name="Legras J.L."/>
            <person name="Wincker P."/>
            <person name="Casaregola S."/>
            <person name="Dequin S."/>
        </authorList>
    </citation>
    <scope>NUCLEOTIDE SEQUENCE [LARGE SCALE GENOMIC DNA]</scope>
    <source>
        <strain evidence="2">Lalvin EC1118 / Prise de mousse</strain>
    </source>
</reference>
<sequence>MFSDLCDAGLLEPLCLMRMCRHLTRTGWSFKCLCSWSLLVPSGSSHCECFVSGLKKYSLFLDLLYLTVHGVGSPVLDATSDGIGASLWCRSRLCVGISTTMIIQVLFLLRSKGKRYDTRS</sequence>
<dbReference type="AlphaFoldDB" id="D3UF80"/>
<organism evidence="1 2">
    <name type="scientific">Saccharomyces cerevisiae (strain Lalvin EC1118 / Prise de mousse)</name>
    <name type="common">Baker's yeast</name>
    <dbReference type="NCBI Taxonomy" id="643680"/>
    <lineage>
        <taxon>Eukaryota</taxon>
        <taxon>Fungi</taxon>
        <taxon>Dikarya</taxon>
        <taxon>Ascomycota</taxon>
        <taxon>Saccharomycotina</taxon>
        <taxon>Saccharomycetes</taxon>
        <taxon>Saccharomycetales</taxon>
        <taxon>Saccharomycetaceae</taxon>
        <taxon>Saccharomyces</taxon>
    </lineage>
</organism>
<gene>
    <name evidence="1" type="ORF">EC1118_1J11_2795g</name>
</gene>
<evidence type="ECO:0000313" key="1">
    <source>
        <dbReference type="EMBL" id="CBK33744.1"/>
    </source>
</evidence>
<protein>
    <submittedName>
        <fullName evidence="1">EC1118_1J11_2795p</fullName>
    </submittedName>
</protein>